<dbReference type="GO" id="GO:0006012">
    <property type="term" value="P:galactose metabolic process"/>
    <property type="evidence" value="ECO:0007669"/>
    <property type="project" value="UniProtKB-UniRule"/>
</dbReference>
<keyword evidence="5 10" id="KW-0963">Cytoplasm</keyword>
<gene>
    <name evidence="10 13" type="primary">galT</name>
    <name evidence="13" type="ORF">DXD67_12540</name>
</gene>
<feature type="domain" description="Galactose-1-phosphate uridyl transferase C-terminal" evidence="12">
    <location>
        <begin position="258"/>
        <end position="454"/>
    </location>
</feature>
<evidence type="ECO:0000256" key="2">
    <source>
        <dbReference type="ARBA" id="ARBA00004496"/>
    </source>
</evidence>
<protein>
    <recommendedName>
        <fullName evidence="10">Galactose-1-phosphate uridylyltransferase</fullName>
        <shortName evidence="10">Gal-1-P uridylyltransferase</shortName>
        <ecNumber evidence="10">2.7.7.12</ecNumber>
    </recommendedName>
    <alternativeName>
        <fullName evidence="10">UDP-glucose--hexose-1-phosphate uridylyltransferase</fullName>
    </alternativeName>
</protein>
<comment type="catalytic activity">
    <reaction evidence="1 10">
        <text>alpha-D-galactose 1-phosphate + UDP-alpha-D-glucose = alpha-D-glucose 1-phosphate + UDP-alpha-D-galactose</text>
        <dbReference type="Rhea" id="RHEA:13989"/>
        <dbReference type="ChEBI" id="CHEBI:58336"/>
        <dbReference type="ChEBI" id="CHEBI:58601"/>
        <dbReference type="ChEBI" id="CHEBI:58885"/>
        <dbReference type="ChEBI" id="CHEBI:66914"/>
        <dbReference type="EC" id="2.7.7.12"/>
    </reaction>
</comment>
<evidence type="ECO:0000256" key="7">
    <source>
        <dbReference type="ARBA" id="ARBA00022695"/>
    </source>
</evidence>
<dbReference type="InterPro" id="IPR000766">
    <property type="entry name" value="GalP_uridyl_Trfase_II"/>
</dbReference>
<evidence type="ECO:0000256" key="3">
    <source>
        <dbReference type="ARBA" id="ARBA00004947"/>
    </source>
</evidence>
<name>A0A3E4GMW6_9FIRM</name>
<reference evidence="13 14" key="1">
    <citation type="submission" date="2018-08" db="EMBL/GenBank/DDBJ databases">
        <title>A genome reference for cultivated species of the human gut microbiota.</title>
        <authorList>
            <person name="Zou Y."/>
            <person name="Xue W."/>
            <person name="Luo G."/>
        </authorList>
    </citation>
    <scope>NUCLEOTIDE SEQUENCE [LARGE SCALE GENOMIC DNA]</scope>
    <source>
        <strain evidence="13 14">TM07-19</strain>
    </source>
</reference>
<evidence type="ECO:0000256" key="1">
    <source>
        <dbReference type="ARBA" id="ARBA00001107"/>
    </source>
</evidence>
<comment type="similarity">
    <text evidence="4 10">Belongs to the galactose-1-phosphate uridylyltransferase type 2 family.</text>
</comment>
<dbReference type="NCBIfam" id="TIGR01239">
    <property type="entry name" value="galT_2"/>
    <property type="match status" value="1"/>
</dbReference>
<dbReference type="PIRSF" id="PIRSF006005">
    <property type="entry name" value="GalT_BS"/>
    <property type="match status" value="1"/>
</dbReference>
<evidence type="ECO:0000256" key="8">
    <source>
        <dbReference type="ARBA" id="ARBA00023144"/>
    </source>
</evidence>
<dbReference type="PANTHER" id="PTHR39191">
    <property type="entry name" value="GALACTOSE-1-PHOSPHATE URIDYLYLTRANSFERASE"/>
    <property type="match status" value="1"/>
</dbReference>
<evidence type="ECO:0000259" key="12">
    <source>
        <dbReference type="Pfam" id="PF02744"/>
    </source>
</evidence>
<dbReference type="AlphaFoldDB" id="A0A3E4GMW6"/>
<keyword evidence="9 10" id="KW-0119">Carbohydrate metabolism</keyword>
<feature type="domain" description="Galactose-1-phosphate uridyl transferase N-terminal" evidence="11">
    <location>
        <begin position="33"/>
        <end position="242"/>
    </location>
</feature>
<dbReference type="Proteomes" id="UP000260655">
    <property type="component" value="Unassembled WGS sequence"/>
</dbReference>
<sequence length="509" mass="58285">MDKGRAKRFGGRKMIDQAITELVQYGLDTGLVAPEDKIFVTNQILEALGLESYEETPGSRGAEELEQILKEITDYAVEKELIADSIVYRDLFDTKIMGKLVPLPSMVNHKFYELYQEGPKKATDYFYKLSQDSDYIRRYRIKKDQKWITETPYGEMEITINLSKPEKDPKAIAAAKNAAQSGYPKCQLCKENEGYAGRVNHPARQNHRIIPIRIDGKDWGFQYSPYVYYNEHCIVFNGEHVPMKIERATFAKLLDFVSQFPHYFVGSNADLPIVGGSILSHDHFQGGNHEFAMAKTPVIKEYVIPGYEDVRAGMVKWPMSVIRLQCKDKERLISAADHILMCWRSYTDEAAFIFAETNGEPHNTITPIARIRDGYFELDLVLRNNITTEEHPLGVYHPHAKLHHIKKENIGLIEVMGLAVLPSRLKSEMEQLADAILEGKDIRSNEVLEKHADWVEEFLPKYTDITKENIMDILHEEIGQVFNQVLEDAGVYKQTEEGRSAFERFVGSL</sequence>
<evidence type="ECO:0000259" key="11">
    <source>
        <dbReference type="Pfam" id="PF01087"/>
    </source>
</evidence>
<dbReference type="EMBL" id="QSOV01000015">
    <property type="protein sequence ID" value="RGJ21674.1"/>
    <property type="molecule type" value="Genomic_DNA"/>
</dbReference>
<evidence type="ECO:0000313" key="14">
    <source>
        <dbReference type="Proteomes" id="UP000260655"/>
    </source>
</evidence>
<comment type="pathway">
    <text evidence="3 10">Carbohydrate metabolism; galactose metabolism.</text>
</comment>
<dbReference type="GO" id="GO:0005737">
    <property type="term" value="C:cytoplasm"/>
    <property type="evidence" value="ECO:0007669"/>
    <property type="project" value="UniProtKB-SubCell"/>
</dbReference>
<dbReference type="InterPro" id="IPR005849">
    <property type="entry name" value="GalP_Utransf_N"/>
</dbReference>
<accession>A0A3E4GMW6</accession>
<evidence type="ECO:0000256" key="6">
    <source>
        <dbReference type="ARBA" id="ARBA00022679"/>
    </source>
</evidence>
<dbReference type="UniPathway" id="UPA00214"/>
<evidence type="ECO:0000256" key="5">
    <source>
        <dbReference type="ARBA" id="ARBA00022490"/>
    </source>
</evidence>
<comment type="subcellular location">
    <subcellularLocation>
        <location evidence="2 10">Cytoplasm</location>
    </subcellularLocation>
</comment>
<keyword evidence="8 10" id="KW-0299">Galactose metabolism</keyword>
<dbReference type="InterPro" id="IPR005850">
    <property type="entry name" value="GalP_Utransf_C"/>
</dbReference>
<organism evidence="13 14">
    <name type="scientific">Coprococcus comes</name>
    <dbReference type="NCBI Taxonomy" id="410072"/>
    <lineage>
        <taxon>Bacteria</taxon>
        <taxon>Bacillati</taxon>
        <taxon>Bacillota</taxon>
        <taxon>Clostridia</taxon>
        <taxon>Lachnospirales</taxon>
        <taxon>Lachnospiraceae</taxon>
        <taxon>Coprococcus</taxon>
    </lineage>
</organism>
<comment type="caution">
    <text evidence="13">The sequence shown here is derived from an EMBL/GenBank/DDBJ whole genome shotgun (WGS) entry which is preliminary data.</text>
</comment>
<dbReference type="PROSITE" id="PS01163">
    <property type="entry name" value="GAL_P_UDP_TRANSF_II"/>
    <property type="match status" value="1"/>
</dbReference>
<dbReference type="InterPro" id="IPR023425">
    <property type="entry name" value="GalP_uridyl_Trfase_II_CS"/>
</dbReference>
<dbReference type="HAMAP" id="MF_00571">
    <property type="entry name" value="GalP_UDP_trans"/>
    <property type="match status" value="1"/>
</dbReference>
<dbReference type="EC" id="2.7.7.12" evidence="10"/>
<evidence type="ECO:0000256" key="10">
    <source>
        <dbReference type="HAMAP-Rule" id="MF_00571"/>
    </source>
</evidence>
<dbReference type="Pfam" id="PF01087">
    <property type="entry name" value="GalP_UDP_transf"/>
    <property type="match status" value="1"/>
</dbReference>
<evidence type="ECO:0000313" key="13">
    <source>
        <dbReference type="EMBL" id="RGJ21674.1"/>
    </source>
</evidence>
<evidence type="ECO:0000256" key="9">
    <source>
        <dbReference type="ARBA" id="ARBA00023277"/>
    </source>
</evidence>
<dbReference type="Pfam" id="PF02744">
    <property type="entry name" value="GalP_UDP_tr_C"/>
    <property type="match status" value="1"/>
</dbReference>
<keyword evidence="6 10" id="KW-0808">Transferase</keyword>
<evidence type="ECO:0000256" key="4">
    <source>
        <dbReference type="ARBA" id="ARBA00008706"/>
    </source>
</evidence>
<keyword evidence="7 10" id="KW-0548">Nucleotidyltransferase</keyword>
<proteinExistence type="inferred from homology"/>
<dbReference type="PANTHER" id="PTHR39191:SF1">
    <property type="entry name" value="DUF4922 DOMAIN-CONTAINING PROTEIN"/>
    <property type="match status" value="1"/>
</dbReference>
<dbReference type="NCBIfam" id="NF003629">
    <property type="entry name" value="PRK05270.1-2"/>
    <property type="match status" value="1"/>
</dbReference>
<dbReference type="GO" id="GO:0008108">
    <property type="term" value="F:UDP-glucose:hexose-1-phosphate uridylyltransferase activity"/>
    <property type="evidence" value="ECO:0007669"/>
    <property type="project" value="UniProtKB-UniRule"/>
</dbReference>